<dbReference type="InterPro" id="IPR005149">
    <property type="entry name" value="Tscrpt_reg_PadR_N"/>
</dbReference>
<reference evidence="2" key="1">
    <citation type="submission" date="2021-01" db="EMBL/GenBank/DDBJ databases">
        <title>Whole genome shotgun sequence of Spirilliplanes yamanashiensis NBRC 15828.</title>
        <authorList>
            <person name="Komaki H."/>
            <person name="Tamura T."/>
        </authorList>
    </citation>
    <scope>NUCLEOTIDE SEQUENCE</scope>
    <source>
        <strain evidence="2">NBRC 15828</strain>
    </source>
</reference>
<organism evidence="2 3">
    <name type="scientific">Spirilliplanes yamanashiensis</name>
    <dbReference type="NCBI Taxonomy" id="42233"/>
    <lineage>
        <taxon>Bacteria</taxon>
        <taxon>Bacillati</taxon>
        <taxon>Actinomycetota</taxon>
        <taxon>Actinomycetes</taxon>
        <taxon>Micromonosporales</taxon>
        <taxon>Micromonosporaceae</taxon>
        <taxon>Spirilliplanes</taxon>
    </lineage>
</organism>
<dbReference type="Pfam" id="PF03551">
    <property type="entry name" value="PadR"/>
    <property type="match status" value="1"/>
</dbReference>
<comment type="caution">
    <text evidence="2">The sequence shown here is derived from an EMBL/GenBank/DDBJ whole genome shotgun (WGS) entry which is preliminary data.</text>
</comment>
<feature type="domain" description="Transcription regulator PadR N-terminal" evidence="1">
    <location>
        <begin position="36"/>
        <end position="82"/>
    </location>
</feature>
<dbReference type="InterPro" id="IPR036388">
    <property type="entry name" value="WH-like_DNA-bd_sf"/>
</dbReference>
<dbReference type="RefSeq" id="WP_203938857.1">
    <property type="nucleotide sequence ID" value="NZ_BAAAGJ010000022.1"/>
</dbReference>
<dbReference type="Gene3D" id="1.10.10.10">
    <property type="entry name" value="Winged helix-like DNA-binding domain superfamily/Winged helix DNA-binding domain"/>
    <property type="match status" value="1"/>
</dbReference>
<name>A0A8J3Y965_9ACTN</name>
<evidence type="ECO:0000259" key="1">
    <source>
        <dbReference type="Pfam" id="PF03551"/>
    </source>
</evidence>
<keyword evidence="3" id="KW-1185">Reference proteome</keyword>
<accession>A0A8J3Y965</accession>
<evidence type="ECO:0000313" key="3">
    <source>
        <dbReference type="Proteomes" id="UP000652013"/>
    </source>
</evidence>
<evidence type="ECO:0000313" key="2">
    <source>
        <dbReference type="EMBL" id="GIJ03587.1"/>
    </source>
</evidence>
<protein>
    <recommendedName>
        <fullName evidence="1">Transcription regulator PadR N-terminal domain-containing protein</fullName>
    </recommendedName>
</protein>
<dbReference type="AlphaFoldDB" id="A0A8J3Y965"/>
<dbReference type="EMBL" id="BOOY01000022">
    <property type="protein sequence ID" value="GIJ03587.1"/>
    <property type="molecule type" value="Genomic_DNA"/>
</dbReference>
<sequence>MPRRPHTSPQTLRLFDALLADAARWRYGYDLSRETGLASGTLYPLLMRLADQQLLETGWEPSDEPGRPPRHTYRLTSDGAALARQRLAAAAERAPAARRLGPAAPGGAAFGLARFRAALTGGADGGRAGEVVA</sequence>
<dbReference type="InterPro" id="IPR036390">
    <property type="entry name" value="WH_DNA-bd_sf"/>
</dbReference>
<dbReference type="SUPFAM" id="SSF46785">
    <property type="entry name" value="Winged helix' DNA-binding domain"/>
    <property type="match status" value="1"/>
</dbReference>
<gene>
    <name evidence="2" type="ORF">Sya03_29390</name>
</gene>
<proteinExistence type="predicted"/>
<dbReference type="Proteomes" id="UP000652013">
    <property type="component" value="Unassembled WGS sequence"/>
</dbReference>